<comment type="cofactor">
    <cofactor evidence="1">
        <name>FAD</name>
        <dbReference type="ChEBI" id="CHEBI:57692"/>
    </cofactor>
</comment>
<dbReference type="AlphaFoldDB" id="A0A381TG01"/>
<reference evidence="9" key="1">
    <citation type="submission" date="2018-05" db="EMBL/GenBank/DDBJ databases">
        <authorList>
            <person name="Lanie J.A."/>
            <person name="Ng W.-L."/>
            <person name="Kazmierczak K.M."/>
            <person name="Andrzejewski T.M."/>
            <person name="Davidsen T.M."/>
            <person name="Wayne K.J."/>
            <person name="Tettelin H."/>
            <person name="Glass J.I."/>
            <person name="Rusch D."/>
            <person name="Podicherti R."/>
            <person name="Tsui H.-C.T."/>
            <person name="Winkler M.E."/>
        </authorList>
    </citation>
    <scope>NUCLEOTIDE SEQUENCE</scope>
</reference>
<keyword evidence="4" id="KW-0274">FAD</keyword>
<evidence type="ECO:0000256" key="1">
    <source>
        <dbReference type="ARBA" id="ARBA00001974"/>
    </source>
</evidence>
<dbReference type="Gene3D" id="1.20.120.310">
    <property type="entry name" value="ERV/ALR sulfhydryl oxidase domain"/>
    <property type="match status" value="1"/>
</dbReference>
<dbReference type="Pfam" id="PF04777">
    <property type="entry name" value="Evr1_Alr"/>
    <property type="match status" value="1"/>
</dbReference>
<organism evidence="9">
    <name type="scientific">marine metagenome</name>
    <dbReference type="NCBI Taxonomy" id="408172"/>
    <lineage>
        <taxon>unclassified sequences</taxon>
        <taxon>metagenomes</taxon>
        <taxon>ecological metagenomes</taxon>
    </lineage>
</organism>
<dbReference type="InterPro" id="IPR036774">
    <property type="entry name" value="ERV/ALR_sulphydryl_oxid_sf"/>
</dbReference>
<feature type="domain" description="ERV/ALR sulfhydryl oxidase" evidence="8">
    <location>
        <begin position="10"/>
        <end position="112"/>
    </location>
</feature>
<proteinExistence type="predicted"/>
<dbReference type="GO" id="GO:0050660">
    <property type="term" value="F:flavin adenine dinucleotide binding"/>
    <property type="evidence" value="ECO:0007669"/>
    <property type="project" value="TreeGrafter"/>
</dbReference>
<keyword evidence="7" id="KW-1133">Transmembrane helix</keyword>
<dbReference type="PANTHER" id="PTHR12645">
    <property type="entry name" value="ALR/ERV"/>
    <property type="match status" value="1"/>
</dbReference>
<evidence type="ECO:0000256" key="7">
    <source>
        <dbReference type="SAM" id="Phobius"/>
    </source>
</evidence>
<dbReference type="EC" id="1.8.3.2" evidence="2"/>
<gene>
    <name evidence="9" type="ORF">METZ01_LOCUS67919</name>
</gene>
<evidence type="ECO:0000256" key="2">
    <source>
        <dbReference type="ARBA" id="ARBA00012512"/>
    </source>
</evidence>
<evidence type="ECO:0000256" key="6">
    <source>
        <dbReference type="ARBA" id="ARBA00023157"/>
    </source>
</evidence>
<dbReference type="GO" id="GO:0005739">
    <property type="term" value="C:mitochondrion"/>
    <property type="evidence" value="ECO:0007669"/>
    <property type="project" value="TreeGrafter"/>
</dbReference>
<accession>A0A381TG01</accession>
<dbReference type="PROSITE" id="PS51324">
    <property type="entry name" value="ERV_ALR"/>
    <property type="match status" value="1"/>
</dbReference>
<keyword evidence="6" id="KW-1015">Disulfide bond</keyword>
<keyword evidence="3" id="KW-0285">Flavoprotein</keyword>
<evidence type="ECO:0000256" key="3">
    <source>
        <dbReference type="ARBA" id="ARBA00022630"/>
    </source>
</evidence>
<dbReference type="GO" id="GO:0016971">
    <property type="term" value="F:flavin-dependent sulfhydryl oxidase activity"/>
    <property type="evidence" value="ECO:0007669"/>
    <property type="project" value="InterPro"/>
</dbReference>
<feature type="transmembrane region" description="Helical" evidence="7">
    <location>
        <begin position="148"/>
        <end position="166"/>
    </location>
</feature>
<dbReference type="SUPFAM" id="SSF69000">
    <property type="entry name" value="FAD-dependent thiol oxidase"/>
    <property type="match status" value="1"/>
</dbReference>
<evidence type="ECO:0000256" key="5">
    <source>
        <dbReference type="ARBA" id="ARBA00023002"/>
    </source>
</evidence>
<keyword evidence="7" id="KW-0472">Membrane</keyword>
<sequence>MTQVSSQNFKGFLPKIWGPSAWKFIHTIALSYPDNPTPFDKENYKAFFFSLQNVVPCGKCREHYAKNIKDIKINNYLDNSSSLFLWTNKIHNLANASYGGKQTDVNTAKNFFLNWLTTNISESKKLNNNNIVKKEHFSLPKPMSKKKILGICLLIIVCIIIVHFVMKKLLK</sequence>
<name>A0A381TG01_9ZZZZ</name>
<evidence type="ECO:0000256" key="4">
    <source>
        <dbReference type="ARBA" id="ARBA00022827"/>
    </source>
</evidence>
<dbReference type="InterPro" id="IPR039799">
    <property type="entry name" value="ALR/ERV"/>
</dbReference>
<evidence type="ECO:0000259" key="8">
    <source>
        <dbReference type="PROSITE" id="PS51324"/>
    </source>
</evidence>
<dbReference type="EMBL" id="UINC01004539">
    <property type="protein sequence ID" value="SVA15065.1"/>
    <property type="molecule type" value="Genomic_DNA"/>
</dbReference>
<keyword evidence="5" id="KW-0560">Oxidoreductase</keyword>
<evidence type="ECO:0000313" key="9">
    <source>
        <dbReference type="EMBL" id="SVA15065.1"/>
    </source>
</evidence>
<keyword evidence="7" id="KW-0812">Transmembrane</keyword>
<dbReference type="PANTHER" id="PTHR12645:SF1">
    <property type="entry name" value="FAD-LINKED SULFHYDRYL OXIDASE ERV2"/>
    <property type="match status" value="1"/>
</dbReference>
<protein>
    <recommendedName>
        <fullName evidence="2">thiol oxidase</fullName>
        <ecNumber evidence="2">1.8.3.2</ecNumber>
    </recommendedName>
</protein>
<dbReference type="InterPro" id="IPR017905">
    <property type="entry name" value="ERV/ALR_sulphydryl_oxidase"/>
</dbReference>